<comment type="caution">
    <text evidence="4">The sequence shown here is derived from an EMBL/GenBank/DDBJ whole genome shotgun (WGS) entry which is preliminary data.</text>
</comment>
<dbReference type="Proteomes" id="UP001549920">
    <property type="component" value="Unassembled WGS sequence"/>
</dbReference>
<gene>
    <name evidence="4" type="ORF">ABMA27_015387</name>
</gene>
<feature type="chain" id="PRO_5046265282" evidence="3">
    <location>
        <begin position="23"/>
        <end position="112"/>
    </location>
</feature>
<reference evidence="4 5" key="1">
    <citation type="submission" date="2024-06" db="EMBL/GenBank/DDBJ databases">
        <title>A chromosome-level genome assembly of beet webworm, Loxostege sticticalis.</title>
        <authorList>
            <person name="Zhang Y."/>
        </authorList>
    </citation>
    <scope>NUCLEOTIDE SEQUENCE [LARGE SCALE GENOMIC DNA]</scope>
    <source>
        <strain evidence="4">AQ026</strain>
        <tissue evidence="4">Whole body</tissue>
    </source>
</reference>
<evidence type="ECO:0000313" key="4">
    <source>
        <dbReference type="EMBL" id="KAL0892199.1"/>
    </source>
</evidence>
<sequence>MNFVLYVVTVSVFLVVAHIVNAQVKFYNKDIANGEYAYSYGASGSVKLEARKLDSKGDPIVIGIYRYVLGKKQYVVTYTADKNGFHPKVNISDYEPGLFRTQSFNVVASLLG</sequence>
<name>A0ABR3I7E2_LOXSC</name>
<keyword evidence="5" id="KW-1185">Reference proteome</keyword>
<dbReference type="EMBL" id="JBEUOH010000007">
    <property type="protein sequence ID" value="KAL0892199.1"/>
    <property type="molecule type" value="Genomic_DNA"/>
</dbReference>
<accession>A0ABR3I7E2</accession>
<protein>
    <submittedName>
        <fullName evidence="4">Uncharacterized protein</fullName>
    </submittedName>
</protein>
<dbReference type="InterPro" id="IPR000618">
    <property type="entry name" value="Insect_cuticle"/>
</dbReference>
<evidence type="ECO:0000256" key="3">
    <source>
        <dbReference type="SAM" id="SignalP"/>
    </source>
</evidence>
<keyword evidence="1 3" id="KW-0732">Signal</keyword>
<proteinExistence type="predicted"/>
<dbReference type="PROSITE" id="PS51155">
    <property type="entry name" value="CHIT_BIND_RR_2"/>
    <property type="match status" value="1"/>
</dbReference>
<evidence type="ECO:0000256" key="1">
    <source>
        <dbReference type="ARBA" id="ARBA00022729"/>
    </source>
</evidence>
<feature type="signal peptide" evidence="3">
    <location>
        <begin position="1"/>
        <end position="22"/>
    </location>
</feature>
<dbReference type="Pfam" id="PF00379">
    <property type="entry name" value="Chitin_bind_4"/>
    <property type="match status" value="1"/>
</dbReference>
<keyword evidence="2" id="KW-0193">Cuticle</keyword>
<evidence type="ECO:0000313" key="5">
    <source>
        <dbReference type="Proteomes" id="UP001549920"/>
    </source>
</evidence>
<evidence type="ECO:0000256" key="2">
    <source>
        <dbReference type="PROSITE-ProRule" id="PRU00497"/>
    </source>
</evidence>
<organism evidence="4 5">
    <name type="scientific">Loxostege sticticalis</name>
    <name type="common">Beet webworm moth</name>
    <dbReference type="NCBI Taxonomy" id="481309"/>
    <lineage>
        <taxon>Eukaryota</taxon>
        <taxon>Metazoa</taxon>
        <taxon>Ecdysozoa</taxon>
        <taxon>Arthropoda</taxon>
        <taxon>Hexapoda</taxon>
        <taxon>Insecta</taxon>
        <taxon>Pterygota</taxon>
        <taxon>Neoptera</taxon>
        <taxon>Endopterygota</taxon>
        <taxon>Lepidoptera</taxon>
        <taxon>Glossata</taxon>
        <taxon>Ditrysia</taxon>
        <taxon>Pyraloidea</taxon>
        <taxon>Crambidae</taxon>
        <taxon>Pyraustinae</taxon>
        <taxon>Loxostege</taxon>
    </lineage>
</organism>